<protein>
    <submittedName>
        <fullName evidence="1">Uncharacterized protein</fullName>
    </submittedName>
</protein>
<organism evidence="1 2">
    <name type="scientific">Parablautia intestinalis</name>
    <dbReference type="NCBI Taxonomy" id="2320100"/>
    <lineage>
        <taxon>Bacteria</taxon>
        <taxon>Bacillati</taxon>
        <taxon>Bacillota</taxon>
        <taxon>Clostridia</taxon>
        <taxon>Lachnospirales</taxon>
        <taxon>Lachnospiraceae</taxon>
        <taxon>Parablautia</taxon>
    </lineage>
</organism>
<keyword evidence="2" id="KW-1185">Reference proteome</keyword>
<dbReference type="OrthoDB" id="5192882at2"/>
<dbReference type="RefSeq" id="WP_120472089.1">
    <property type="nucleotide sequence ID" value="NZ_RAYQ01000033.1"/>
</dbReference>
<proteinExistence type="predicted"/>
<sequence>MKEIQNYNAPKYMNAGYSLIEDGIYKIEAGKEILYVTSLTFMQEVELGEGKDAGEISQYPLEDVLDKFCCYVSDYYESLNLAQSQSCYLELASSSLEDIRQLHSIIGKHVYNKEIDGYVKLIIE</sequence>
<reference evidence="1 2" key="1">
    <citation type="submission" date="2018-09" db="EMBL/GenBank/DDBJ databases">
        <title>Murine metabolic-syndrome-specific gut microbial biobank.</title>
        <authorList>
            <person name="Liu C."/>
        </authorList>
    </citation>
    <scope>NUCLEOTIDE SEQUENCE [LARGE SCALE GENOMIC DNA]</scope>
    <source>
        <strain evidence="1 2">0.1xD8-82</strain>
    </source>
</reference>
<gene>
    <name evidence="1" type="ORF">D7V94_20115</name>
</gene>
<evidence type="ECO:0000313" key="2">
    <source>
        <dbReference type="Proteomes" id="UP000280696"/>
    </source>
</evidence>
<name>A0A3A9A8G4_9FIRM</name>
<comment type="caution">
    <text evidence="1">The sequence shown here is derived from an EMBL/GenBank/DDBJ whole genome shotgun (WGS) entry which is preliminary data.</text>
</comment>
<accession>A0A3A9A8G4</accession>
<evidence type="ECO:0000313" key="1">
    <source>
        <dbReference type="EMBL" id="RKI88050.1"/>
    </source>
</evidence>
<dbReference type="AlphaFoldDB" id="A0A3A9A8G4"/>
<dbReference type="EMBL" id="RAYQ01000033">
    <property type="protein sequence ID" value="RKI88050.1"/>
    <property type="molecule type" value="Genomic_DNA"/>
</dbReference>
<dbReference type="Proteomes" id="UP000280696">
    <property type="component" value="Unassembled WGS sequence"/>
</dbReference>